<sequence length="615" mass="67232">MTIPSSSHIDYQLQTMEKMHIHDTFENHTYQLMNAKEKLIYLAHQVPNEDLKQQIHSEIKRLVSDYEQIISSLQQRSSILEHEYNSLMKNEENHQRKYEKAVREIQFFKKKFDKANELNKQYAAMQGNLSPTGRARSPSIDAGHALSSDNFSRSAYGLPLSPPPSSTLLESATSPIHQQYNSLPPPNTPLPTPSLPHSAPISPLATPNSPLPPPPPTSPLPSISDIKTRHLSRSSSSSTNSSSASIYWQGAPSELPPIPRMHQSITSASNTISSTNTSFVETESKINTRSQRQGSWQSFATASSSSSGASASRGSSDPVILQRRVDPASFGGSDALWDTIVNNRAQDTTIEKMISNFLRRGGSPNTAKQSPSNKMVKYGFGMLHAMISIKAIASMGVLLQHGANPNAMSLSQVEEDKVTPAYLAASIGWLAGLQALVEAGADLTQARGAGLKNKTALHVAAENCHITVVEYIVSQIPSQFYSQVDSIGASALHYAAFSGHADLVSYLIKTCQLQANQADQRGETPLHWATRQGHLEVASLLVERCGCDFNAYVPRKLGTPYDVAKAHGHKRLVEYFKKLGALSAKKMDKKREDMGDPPASGQLEFALTKNGLFDF</sequence>
<dbReference type="GO" id="GO:0005737">
    <property type="term" value="C:cytoplasm"/>
    <property type="evidence" value="ECO:0007669"/>
    <property type="project" value="TreeGrafter"/>
</dbReference>
<feature type="repeat" description="ANK" evidence="3">
    <location>
        <begin position="487"/>
        <end position="509"/>
    </location>
</feature>
<feature type="coiled-coil region" evidence="4">
    <location>
        <begin position="70"/>
        <end position="118"/>
    </location>
</feature>
<keyword evidence="2 3" id="KW-0040">ANK repeat</keyword>
<keyword evidence="1" id="KW-0677">Repeat</keyword>
<organism evidence="6 7">
    <name type="scientific">Choanephora cucurbitarum</name>
    <dbReference type="NCBI Taxonomy" id="101091"/>
    <lineage>
        <taxon>Eukaryota</taxon>
        <taxon>Fungi</taxon>
        <taxon>Fungi incertae sedis</taxon>
        <taxon>Mucoromycota</taxon>
        <taxon>Mucoromycotina</taxon>
        <taxon>Mucoromycetes</taxon>
        <taxon>Mucorales</taxon>
        <taxon>Mucorineae</taxon>
        <taxon>Choanephoraceae</taxon>
        <taxon>Choanephoroideae</taxon>
        <taxon>Choanephora</taxon>
    </lineage>
</organism>
<feature type="compositionally biased region" description="Pro residues" evidence="5">
    <location>
        <begin position="209"/>
        <end position="219"/>
    </location>
</feature>
<dbReference type="PANTHER" id="PTHR24198">
    <property type="entry name" value="ANKYRIN REPEAT AND PROTEIN KINASE DOMAIN-CONTAINING PROTEIN"/>
    <property type="match status" value="1"/>
</dbReference>
<dbReference type="SUPFAM" id="SSF48403">
    <property type="entry name" value="Ankyrin repeat"/>
    <property type="match status" value="1"/>
</dbReference>
<gene>
    <name evidence="6" type="primary">ANK3_1</name>
    <name evidence="6" type="ORF">A0J61_05582</name>
</gene>
<feature type="region of interest" description="Disordered" evidence="5">
    <location>
        <begin position="177"/>
        <end position="248"/>
    </location>
</feature>
<accession>A0A1C7NBF4</accession>
<reference evidence="6 7" key="1">
    <citation type="submission" date="2016-03" db="EMBL/GenBank/DDBJ databases">
        <title>Choanephora cucurbitarum.</title>
        <authorList>
            <person name="Min B."/>
            <person name="Park H."/>
            <person name="Park J.-H."/>
            <person name="Shin H.-D."/>
            <person name="Choi I.-G."/>
        </authorList>
    </citation>
    <scope>NUCLEOTIDE SEQUENCE [LARGE SCALE GENOMIC DNA]</scope>
    <source>
        <strain evidence="6 7">KUS-F28377</strain>
    </source>
</reference>
<feature type="repeat" description="ANK" evidence="3">
    <location>
        <begin position="521"/>
        <end position="544"/>
    </location>
</feature>
<evidence type="ECO:0000256" key="5">
    <source>
        <dbReference type="SAM" id="MobiDB-lite"/>
    </source>
</evidence>
<dbReference type="PROSITE" id="PS50297">
    <property type="entry name" value="ANK_REP_REGION"/>
    <property type="match status" value="2"/>
</dbReference>
<comment type="caution">
    <text evidence="6">The sequence shown here is derived from an EMBL/GenBank/DDBJ whole genome shotgun (WGS) entry which is preliminary data.</text>
</comment>
<evidence type="ECO:0000256" key="3">
    <source>
        <dbReference type="PROSITE-ProRule" id="PRU00023"/>
    </source>
</evidence>
<dbReference type="InterPro" id="IPR027267">
    <property type="entry name" value="AH/BAR_dom_sf"/>
</dbReference>
<dbReference type="EMBL" id="LUGH01000305">
    <property type="protein sequence ID" value="OBZ86371.1"/>
    <property type="molecule type" value="Genomic_DNA"/>
</dbReference>
<dbReference type="OrthoDB" id="426293at2759"/>
<feature type="region of interest" description="Disordered" evidence="5">
    <location>
        <begin position="268"/>
        <end position="319"/>
    </location>
</feature>
<dbReference type="InterPro" id="IPR036770">
    <property type="entry name" value="Ankyrin_rpt-contain_sf"/>
</dbReference>
<evidence type="ECO:0000256" key="1">
    <source>
        <dbReference type="ARBA" id="ARBA00022737"/>
    </source>
</evidence>
<evidence type="ECO:0000313" key="7">
    <source>
        <dbReference type="Proteomes" id="UP000093000"/>
    </source>
</evidence>
<protein>
    <submittedName>
        <fullName evidence="6">Ankyrin-3</fullName>
    </submittedName>
</protein>
<dbReference type="AlphaFoldDB" id="A0A1C7NBF4"/>
<feature type="compositionally biased region" description="Low complexity" evidence="5">
    <location>
        <begin position="294"/>
        <end position="316"/>
    </location>
</feature>
<dbReference type="SUPFAM" id="SSF103657">
    <property type="entry name" value="BAR/IMD domain-like"/>
    <property type="match status" value="1"/>
</dbReference>
<dbReference type="Pfam" id="PF12796">
    <property type="entry name" value="Ank_2"/>
    <property type="match status" value="2"/>
</dbReference>
<feature type="compositionally biased region" description="Low complexity" evidence="5">
    <location>
        <begin position="233"/>
        <end position="245"/>
    </location>
</feature>
<name>A0A1C7NBF4_9FUNG</name>
<evidence type="ECO:0000313" key="6">
    <source>
        <dbReference type="EMBL" id="OBZ86371.1"/>
    </source>
</evidence>
<dbReference type="STRING" id="101091.A0A1C7NBF4"/>
<feature type="compositionally biased region" description="Low complexity" evidence="5">
    <location>
        <begin position="268"/>
        <end position="278"/>
    </location>
</feature>
<dbReference type="InParanoid" id="A0A1C7NBF4"/>
<dbReference type="SMART" id="SM00248">
    <property type="entry name" value="ANK"/>
    <property type="match status" value="5"/>
</dbReference>
<dbReference type="Proteomes" id="UP000093000">
    <property type="component" value="Unassembled WGS sequence"/>
</dbReference>
<feature type="compositionally biased region" description="Pro residues" evidence="5">
    <location>
        <begin position="183"/>
        <end position="194"/>
    </location>
</feature>
<dbReference type="PROSITE" id="PS50088">
    <property type="entry name" value="ANK_REPEAT"/>
    <property type="match status" value="2"/>
</dbReference>
<evidence type="ECO:0000256" key="4">
    <source>
        <dbReference type="SAM" id="Coils"/>
    </source>
</evidence>
<keyword evidence="7" id="KW-1185">Reference proteome</keyword>
<dbReference type="Gene3D" id="1.25.40.20">
    <property type="entry name" value="Ankyrin repeat-containing domain"/>
    <property type="match status" value="2"/>
</dbReference>
<dbReference type="PANTHER" id="PTHR24198:SF165">
    <property type="entry name" value="ANKYRIN REPEAT-CONTAINING PROTEIN-RELATED"/>
    <property type="match status" value="1"/>
</dbReference>
<feature type="compositionally biased region" description="Polar residues" evidence="5">
    <location>
        <begin position="279"/>
        <end position="293"/>
    </location>
</feature>
<keyword evidence="4" id="KW-0175">Coiled coil</keyword>
<proteinExistence type="predicted"/>
<dbReference type="InterPro" id="IPR002110">
    <property type="entry name" value="Ankyrin_rpt"/>
</dbReference>
<evidence type="ECO:0000256" key="2">
    <source>
        <dbReference type="ARBA" id="ARBA00023043"/>
    </source>
</evidence>